<comment type="caution">
    <text evidence="1">The sequence shown here is derived from an EMBL/GenBank/DDBJ whole genome shotgun (WGS) entry which is preliminary data.</text>
</comment>
<protein>
    <submittedName>
        <fullName evidence="1">Uncharacterized protein</fullName>
    </submittedName>
</protein>
<dbReference type="Proteomes" id="UP000887013">
    <property type="component" value="Unassembled WGS sequence"/>
</dbReference>
<keyword evidence="2" id="KW-1185">Reference proteome</keyword>
<sequence>MVSSEVYKGWPMLGNSFNNGEDSRMAFEVPTYGIIDLIILKELLRKICRISKTSETYSGKRRDKINISKWDPERCQVSKILKMNEFKDIFYPFRCISEIAVVNRKEK</sequence>
<accession>A0A8X6PPV2</accession>
<gene>
    <name evidence="1" type="ORF">NPIL_286651</name>
</gene>
<proteinExistence type="predicted"/>
<name>A0A8X6PPV2_NEPPI</name>
<evidence type="ECO:0000313" key="2">
    <source>
        <dbReference type="Proteomes" id="UP000887013"/>
    </source>
</evidence>
<organism evidence="1 2">
    <name type="scientific">Nephila pilipes</name>
    <name type="common">Giant wood spider</name>
    <name type="synonym">Nephila maculata</name>
    <dbReference type="NCBI Taxonomy" id="299642"/>
    <lineage>
        <taxon>Eukaryota</taxon>
        <taxon>Metazoa</taxon>
        <taxon>Ecdysozoa</taxon>
        <taxon>Arthropoda</taxon>
        <taxon>Chelicerata</taxon>
        <taxon>Arachnida</taxon>
        <taxon>Araneae</taxon>
        <taxon>Araneomorphae</taxon>
        <taxon>Entelegynae</taxon>
        <taxon>Araneoidea</taxon>
        <taxon>Nephilidae</taxon>
        <taxon>Nephila</taxon>
    </lineage>
</organism>
<dbReference type="EMBL" id="BMAW01022793">
    <property type="protein sequence ID" value="GFT79520.1"/>
    <property type="molecule type" value="Genomic_DNA"/>
</dbReference>
<reference evidence="1" key="1">
    <citation type="submission" date="2020-08" db="EMBL/GenBank/DDBJ databases">
        <title>Multicomponent nature underlies the extraordinary mechanical properties of spider dragline silk.</title>
        <authorList>
            <person name="Kono N."/>
            <person name="Nakamura H."/>
            <person name="Mori M."/>
            <person name="Yoshida Y."/>
            <person name="Ohtoshi R."/>
            <person name="Malay A.D."/>
            <person name="Moran D.A.P."/>
            <person name="Tomita M."/>
            <person name="Numata K."/>
            <person name="Arakawa K."/>
        </authorList>
    </citation>
    <scope>NUCLEOTIDE SEQUENCE</scope>
</reference>
<evidence type="ECO:0000313" key="1">
    <source>
        <dbReference type="EMBL" id="GFT79520.1"/>
    </source>
</evidence>
<dbReference type="AlphaFoldDB" id="A0A8X6PPV2"/>